<evidence type="ECO:0000313" key="1">
    <source>
        <dbReference type="EMBL" id="PUV22701.1"/>
    </source>
</evidence>
<organism evidence="1 2">
    <name type="scientific">Sphingobacterium athyrii</name>
    <dbReference type="NCBI Taxonomy" id="2152717"/>
    <lineage>
        <taxon>Bacteria</taxon>
        <taxon>Pseudomonadati</taxon>
        <taxon>Bacteroidota</taxon>
        <taxon>Sphingobacteriia</taxon>
        <taxon>Sphingobacteriales</taxon>
        <taxon>Sphingobacteriaceae</taxon>
        <taxon>Sphingobacterium</taxon>
    </lineage>
</organism>
<dbReference type="OrthoDB" id="713410at2"/>
<gene>
    <name evidence="1" type="ORF">DCO56_21130</name>
</gene>
<dbReference type="EMBL" id="QCXX01000006">
    <property type="protein sequence ID" value="PUV22701.1"/>
    <property type="molecule type" value="Genomic_DNA"/>
</dbReference>
<accession>A0A363NPV9</accession>
<sequence>MRTLKSKIIAGFTALALLFGAFYIVEAMETDNTSREKVLVEEWFDYNGPSQDREDIENPANYTRHSGTPSCNAGSELCSLKAPNDGSDQPVLSNSFVNQVMSAIATGGTPSNTNIKLQN</sequence>
<dbReference type="Proteomes" id="UP000250831">
    <property type="component" value="Unassembled WGS sequence"/>
</dbReference>
<proteinExistence type="predicted"/>
<reference evidence="1 2" key="1">
    <citation type="submission" date="2018-04" db="EMBL/GenBank/DDBJ databases">
        <title>Sphingobacterium sp. M46 Genome.</title>
        <authorList>
            <person name="Cheng J."/>
            <person name="Li Y."/>
        </authorList>
    </citation>
    <scope>NUCLEOTIDE SEQUENCE [LARGE SCALE GENOMIC DNA]</scope>
    <source>
        <strain evidence="1 2">M46</strain>
    </source>
</reference>
<dbReference type="AlphaFoldDB" id="A0A363NPV9"/>
<dbReference type="RefSeq" id="WP_108635729.1">
    <property type="nucleotide sequence ID" value="NZ_QCXX01000006.1"/>
</dbReference>
<comment type="caution">
    <text evidence="1">The sequence shown here is derived from an EMBL/GenBank/DDBJ whole genome shotgun (WGS) entry which is preliminary data.</text>
</comment>
<evidence type="ECO:0000313" key="2">
    <source>
        <dbReference type="Proteomes" id="UP000250831"/>
    </source>
</evidence>
<name>A0A363NPV9_9SPHI</name>
<protein>
    <submittedName>
        <fullName evidence="1">Uncharacterized protein</fullName>
    </submittedName>
</protein>
<keyword evidence="2" id="KW-1185">Reference proteome</keyword>